<evidence type="ECO:0000256" key="2">
    <source>
        <dbReference type="SAM" id="Phobius"/>
    </source>
</evidence>
<dbReference type="Proteomes" id="UP000799438">
    <property type="component" value="Unassembled WGS sequence"/>
</dbReference>
<keyword evidence="2" id="KW-0472">Membrane</keyword>
<dbReference type="OrthoDB" id="4764652at2759"/>
<name>A0A6A6B224_9PEZI</name>
<dbReference type="EMBL" id="ML995503">
    <property type="protein sequence ID" value="KAF2137423.1"/>
    <property type="molecule type" value="Genomic_DNA"/>
</dbReference>
<evidence type="ECO:0000313" key="4">
    <source>
        <dbReference type="Proteomes" id="UP000799438"/>
    </source>
</evidence>
<feature type="transmembrane region" description="Helical" evidence="2">
    <location>
        <begin position="35"/>
        <end position="55"/>
    </location>
</feature>
<proteinExistence type="predicted"/>
<dbReference type="RefSeq" id="XP_033393138.1">
    <property type="nucleotide sequence ID" value="XM_033541225.1"/>
</dbReference>
<accession>A0A6A6B224</accession>
<evidence type="ECO:0000256" key="1">
    <source>
        <dbReference type="SAM" id="MobiDB-lite"/>
    </source>
</evidence>
<keyword evidence="2" id="KW-1133">Transmembrane helix</keyword>
<sequence length="353" mass="39594">MEKNYEAGFCSKEHSTTTLHLLSSNNQRLKKTLKAMLIMLVVLSIGVVAFVYHTIQLSKERDLLQHLEQKMHDYEQHSNPVTKRALLWYIGAAAWTVNQIYSFWSLATACKEFHSGTSNQIQCVYGAVATAVTFIAAAKNGASTVKIIHDRLAQNGIQIGNWKRDEIVTDVEGQMSDLFGRPVTLDGFMPHHHPKLARLNLANGTHWPVFHMHNHHNTSMHFTMTAYEQDHAVMSLGFGHKRGEGSAAKREVYSDEYFTSGGLDFTDCYNDGQQHYLLNKDADFQQMDKEVECYMPDLKNAWGMQFQVYDQNAKGTIASGSVAPFRGSDHASSIGDMPGCPNTIPSSDKCRIS</sequence>
<evidence type="ECO:0000313" key="3">
    <source>
        <dbReference type="EMBL" id="KAF2137423.1"/>
    </source>
</evidence>
<reference evidence="3" key="1">
    <citation type="journal article" date="2020" name="Stud. Mycol.">
        <title>101 Dothideomycetes genomes: a test case for predicting lifestyles and emergence of pathogens.</title>
        <authorList>
            <person name="Haridas S."/>
            <person name="Albert R."/>
            <person name="Binder M."/>
            <person name="Bloem J."/>
            <person name="Labutti K."/>
            <person name="Salamov A."/>
            <person name="Andreopoulos B."/>
            <person name="Baker S."/>
            <person name="Barry K."/>
            <person name="Bills G."/>
            <person name="Bluhm B."/>
            <person name="Cannon C."/>
            <person name="Castanera R."/>
            <person name="Culley D."/>
            <person name="Daum C."/>
            <person name="Ezra D."/>
            <person name="Gonzalez J."/>
            <person name="Henrissat B."/>
            <person name="Kuo A."/>
            <person name="Liang C."/>
            <person name="Lipzen A."/>
            <person name="Lutzoni F."/>
            <person name="Magnuson J."/>
            <person name="Mondo S."/>
            <person name="Nolan M."/>
            <person name="Ohm R."/>
            <person name="Pangilinan J."/>
            <person name="Park H.-J."/>
            <person name="Ramirez L."/>
            <person name="Alfaro M."/>
            <person name="Sun H."/>
            <person name="Tritt A."/>
            <person name="Yoshinaga Y."/>
            <person name="Zwiers L.-H."/>
            <person name="Turgeon B."/>
            <person name="Goodwin S."/>
            <person name="Spatafora J."/>
            <person name="Crous P."/>
            <person name="Grigoriev I."/>
        </authorList>
    </citation>
    <scope>NUCLEOTIDE SEQUENCE</scope>
    <source>
        <strain evidence="3">CBS 121167</strain>
    </source>
</reference>
<feature type="region of interest" description="Disordered" evidence="1">
    <location>
        <begin position="330"/>
        <end position="353"/>
    </location>
</feature>
<keyword evidence="4" id="KW-1185">Reference proteome</keyword>
<keyword evidence="2" id="KW-0812">Transmembrane</keyword>
<dbReference type="GeneID" id="54298721"/>
<organism evidence="3 4">
    <name type="scientific">Aplosporella prunicola CBS 121167</name>
    <dbReference type="NCBI Taxonomy" id="1176127"/>
    <lineage>
        <taxon>Eukaryota</taxon>
        <taxon>Fungi</taxon>
        <taxon>Dikarya</taxon>
        <taxon>Ascomycota</taxon>
        <taxon>Pezizomycotina</taxon>
        <taxon>Dothideomycetes</taxon>
        <taxon>Dothideomycetes incertae sedis</taxon>
        <taxon>Botryosphaeriales</taxon>
        <taxon>Aplosporellaceae</taxon>
        <taxon>Aplosporella</taxon>
    </lineage>
</organism>
<gene>
    <name evidence="3" type="ORF">K452DRAFT_291665</name>
</gene>
<protein>
    <submittedName>
        <fullName evidence="3">Uncharacterized protein</fullName>
    </submittedName>
</protein>
<dbReference type="AlphaFoldDB" id="A0A6A6B224"/>